<keyword evidence="4" id="KW-0503">Monooxygenase</keyword>
<sequence>MRITCVGGGPAGLYFAVLAKLADPAHEVTVLERNPPGVTYGWGVVFWDDLLDELFAYDRVSAQRIWDAACKWDEYEVRATGKAVTHLAGYGFSLGRHKLLSLLSERAVELGVRVSYRSDLSDTPDADLVVACDGAGSQLRSSAAVHFGTEVSLGRNKYIWLGTPHVFDTFTFGFEKTHAGWIWYHAYPFDENTSTFIVECTPEVWSALELDRLDAAAGCARLETVFAGHLGGQRLIDRGNGWMNFRRVTNQRWDNGNVVLMGDAAHTTHFAIGSGTKLAMQDAMALADALALPGDLPQALERYEHRRRAALAPLQRAALASSEWFERMPEYADLPSTRFSYALSDRRGEYPLWRYLLHLSTQRSVPRAMLRSALSARRWSRARRRPDAEPRVPLLTGG</sequence>
<organism evidence="4 5">
    <name type="scientific">Paractinoplanes ovalisporus</name>
    <dbReference type="NCBI Taxonomy" id="2810368"/>
    <lineage>
        <taxon>Bacteria</taxon>
        <taxon>Bacillati</taxon>
        <taxon>Actinomycetota</taxon>
        <taxon>Actinomycetes</taxon>
        <taxon>Micromonosporales</taxon>
        <taxon>Micromonosporaceae</taxon>
        <taxon>Paractinoplanes</taxon>
    </lineage>
</organism>
<keyword evidence="2" id="KW-0520">NAD</keyword>
<evidence type="ECO:0000259" key="3">
    <source>
        <dbReference type="Pfam" id="PF01494"/>
    </source>
</evidence>
<dbReference type="PRINTS" id="PR00420">
    <property type="entry name" value="RNGMNOXGNASE"/>
</dbReference>
<evidence type="ECO:0000313" key="5">
    <source>
        <dbReference type="Proteomes" id="UP000632138"/>
    </source>
</evidence>
<dbReference type="PANTHER" id="PTHR43476:SF4">
    <property type="entry name" value="BLR0106 PROTEIN"/>
    <property type="match status" value="1"/>
</dbReference>
<proteinExistence type="predicted"/>
<dbReference type="PANTHER" id="PTHR43476">
    <property type="entry name" value="3-(3-HYDROXY-PHENYL)PROPIONATE/3-HYDROXYCINNAMIC ACID HYDROXYLASE"/>
    <property type="match status" value="1"/>
</dbReference>
<reference evidence="4 5" key="1">
    <citation type="submission" date="2021-01" db="EMBL/GenBank/DDBJ databases">
        <title>Actinoplanes sp. nov. LDG1-06 isolated from lichen.</title>
        <authorList>
            <person name="Saeng-In P."/>
            <person name="Phongsopitanun W."/>
            <person name="Kanchanasin P."/>
            <person name="Yuki M."/>
            <person name="Kudo T."/>
            <person name="Ohkuma M."/>
            <person name="Tanasupawat S."/>
        </authorList>
    </citation>
    <scope>NUCLEOTIDE SEQUENCE [LARGE SCALE GENOMIC DNA]</scope>
    <source>
        <strain evidence="4 5">LDG1-06</strain>
    </source>
</reference>
<keyword evidence="5" id="KW-1185">Reference proteome</keyword>
<evidence type="ECO:0000256" key="2">
    <source>
        <dbReference type="ARBA" id="ARBA00023027"/>
    </source>
</evidence>
<comment type="caution">
    <text evidence="4">The sequence shown here is derived from an EMBL/GenBank/DDBJ whole genome shotgun (WGS) entry which is preliminary data.</text>
</comment>
<gene>
    <name evidence="4" type="ORF">JIG36_48150</name>
</gene>
<evidence type="ECO:0000256" key="1">
    <source>
        <dbReference type="ARBA" id="ARBA00023002"/>
    </source>
</evidence>
<dbReference type="Proteomes" id="UP000632138">
    <property type="component" value="Unassembled WGS sequence"/>
</dbReference>
<accession>A0ABS2ATV2</accession>
<dbReference type="GO" id="GO:0004497">
    <property type="term" value="F:monooxygenase activity"/>
    <property type="evidence" value="ECO:0007669"/>
    <property type="project" value="UniProtKB-KW"/>
</dbReference>
<dbReference type="Gene3D" id="3.30.9.20">
    <property type="match status" value="1"/>
</dbReference>
<feature type="domain" description="FAD-binding" evidence="3">
    <location>
        <begin position="112"/>
        <end position="311"/>
    </location>
</feature>
<dbReference type="Gene3D" id="3.50.50.60">
    <property type="entry name" value="FAD/NAD(P)-binding domain"/>
    <property type="match status" value="1"/>
</dbReference>
<dbReference type="InterPro" id="IPR002938">
    <property type="entry name" value="FAD-bd"/>
</dbReference>
<dbReference type="InterPro" id="IPR050631">
    <property type="entry name" value="PheA/TfdB_FAD_monoxygenase"/>
</dbReference>
<name>A0ABS2ATV2_9ACTN</name>
<dbReference type="RefSeq" id="WP_203383654.1">
    <property type="nucleotide sequence ID" value="NZ_JAENHP010000034.1"/>
</dbReference>
<dbReference type="Pfam" id="PF01494">
    <property type="entry name" value="FAD_binding_3"/>
    <property type="match status" value="1"/>
</dbReference>
<keyword evidence="1" id="KW-0560">Oxidoreductase</keyword>
<protein>
    <submittedName>
        <fullName evidence="4">FAD-dependent monooxygenase</fullName>
    </submittedName>
</protein>
<evidence type="ECO:0000313" key="4">
    <source>
        <dbReference type="EMBL" id="MBM2623297.1"/>
    </source>
</evidence>
<dbReference type="InterPro" id="IPR036188">
    <property type="entry name" value="FAD/NAD-bd_sf"/>
</dbReference>
<dbReference type="EMBL" id="JAENHP010000034">
    <property type="protein sequence ID" value="MBM2623297.1"/>
    <property type="molecule type" value="Genomic_DNA"/>
</dbReference>
<dbReference type="SUPFAM" id="SSF51905">
    <property type="entry name" value="FAD/NAD(P)-binding domain"/>
    <property type="match status" value="1"/>
</dbReference>